<gene>
    <name evidence="3" type="ORF">SacglDRAFT_01114</name>
</gene>
<dbReference type="Proteomes" id="UP000005087">
    <property type="component" value="Chromosome"/>
</dbReference>
<evidence type="ECO:0000313" key="3">
    <source>
        <dbReference type="EMBL" id="EIE98048.1"/>
    </source>
</evidence>
<feature type="transmembrane region" description="Helical" evidence="2">
    <location>
        <begin position="245"/>
        <end position="265"/>
    </location>
</feature>
<dbReference type="AlphaFoldDB" id="I1CZC4"/>
<protein>
    <recommendedName>
        <fullName evidence="5">NERD domain-containing protein</fullName>
    </recommendedName>
</protein>
<evidence type="ECO:0000256" key="1">
    <source>
        <dbReference type="SAM" id="MobiDB-lite"/>
    </source>
</evidence>
<dbReference type="RefSeq" id="WP_005462419.1">
    <property type="nucleotide sequence ID" value="NZ_CM001484.1"/>
</dbReference>
<evidence type="ECO:0000313" key="4">
    <source>
        <dbReference type="Proteomes" id="UP000005087"/>
    </source>
</evidence>
<dbReference type="STRING" id="928724.SacglDRAFT_01114"/>
<keyword evidence="2" id="KW-0472">Membrane</keyword>
<evidence type="ECO:0008006" key="5">
    <source>
        <dbReference type="Google" id="ProtNLM"/>
    </source>
</evidence>
<dbReference type="EMBL" id="CM001484">
    <property type="protein sequence ID" value="EIE98048.1"/>
    <property type="molecule type" value="Genomic_DNA"/>
</dbReference>
<proteinExistence type="predicted"/>
<dbReference type="OrthoDB" id="3663113at2"/>
<organism evidence="3 4">
    <name type="scientific">Saccharomonospora glauca K62</name>
    <dbReference type="NCBI Taxonomy" id="928724"/>
    <lineage>
        <taxon>Bacteria</taxon>
        <taxon>Bacillati</taxon>
        <taxon>Actinomycetota</taxon>
        <taxon>Actinomycetes</taxon>
        <taxon>Pseudonocardiales</taxon>
        <taxon>Pseudonocardiaceae</taxon>
        <taxon>Saccharomonospora</taxon>
    </lineage>
</organism>
<reference evidence="3 4" key="1">
    <citation type="submission" date="2011-09" db="EMBL/GenBank/DDBJ databases">
        <authorList>
            <consortium name="US DOE Joint Genome Institute (JGI-PGF)"/>
            <person name="Lucas S."/>
            <person name="Han J."/>
            <person name="Lapidus A."/>
            <person name="Cheng J.-F."/>
            <person name="Goodwin L."/>
            <person name="Pitluck S."/>
            <person name="Peters L."/>
            <person name="Land M.L."/>
            <person name="Hauser L."/>
            <person name="Brambilla E."/>
            <person name="Klenk H.-P."/>
            <person name="Woyke T.J."/>
        </authorList>
    </citation>
    <scope>NUCLEOTIDE SEQUENCE [LARGE SCALE GENOMIC DNA]</scope>
    <source>
        <strain evidence="3 4">K62</strain>
    </source>
</reference>
<feature type="region of interest" description="Disordered" evidence="1">
    <location>
        <begin position="207"/>
        <end position="236"/>
    </location>
</feature>
<evidence type="ECO:0000256" key="2">
    <source>
        <dbReference type="SAM" id="Phobius"/>
    </source>
</evidence>
<keyword evidence="2" id="KW-0812">Transmembrane</keyword>
<dbReference type="HOGENOM" id="CLU_021636_0_0_11"/>
<sequence length="426" mass="44236">MRVVRFPARPTRVADDIRAALASLGRGGDIIGGVAVLGVAPPDSDLRVDAALVLPRGVLIVVGVDLPDPAVTLTAPLNGEWKADGWPLVRHGTDGPAEETDRDHVNPATKALALAGRFADRIHATDPTVGVGVVIAVGPFVKNVEQPPEDLAGPVRVIYPTASSFLEATAALPPPPRPLSTEQARAVLRDLAPSATTFDDAALTAEGFAPPGTAEVPSTQHTPSAPPAPVAPASDRRRVFRRRTAVAAAALLVVAALTAIVVGNLREAPTSVSAESPAARTATVEAGGLSFSPVARDVATTCEPHHAVGDVQSFLLDHGCTEVVRASFRTVVEGRVVSVSVGAVTFPNAELADEFERLVDAPGTGVLTDVATETNRWDDTTPSFEGAAYTTRRNGTTVRTVLADADGESENVAFRVARAALDLPLR</sequence>
<reference evidence="4" key="2">
    <citation type="submission" date="2012-01" db="EMBL/GenBank/DDBJ databases">
        <title>Noncontiguous Finished sequence of chromosome of Saccharomonospora glauca K62.</title>
        <authorList>
            <consortium name="US DOE Joint Genome Institute"/>
            <person name="Lucas S."/>
            <person name="Han J."/>
            <person name="Lapidus A."/>
            <person name="Cheng J.-F."/>
            <person name="Goodwin L."/>
            <person name="Pitluck S."/>
            <person name="Peters L."/>
            <person name="Mikhailova N."/>
            <person name="Held B."/>
            <person name="Detter J.C."/>
            <person name="Han C."/>
            <person name="Tapia R."/>
            <person name="Land M."/>
            <person name="Hauser L."/>
            <person name="Kyrpides N."/>
            <person name="Ivanova N."/>
            <person name="Pagani I."/>
            <person name="Brambilla E.-M."/>
            <person name="Klenk H.-P."/>
            <person name="Woyke T."/>
        </authorList>
    </citation>
    <scope>NUCLEOTIDE SEQUENCE [LARGE SCALE GENOMIC DNA]</scope>
    <source>
        <strain evidence="4">K62</strain>
    </source>
</reference>
<keyword evidence="4" id="KW-1185">Reference proteome</keyword>
<accession>I1CZC4</accession>
<keyword evidence="2" id="KW-1133">Transmembrane helix</keyword>
<dbReference type="eggNOG" id="ENOG5033KY9">
    <property type="taxonomic scope" value="Bacteria"/>
</dbReference>
<name>I1CZC4_9PSEU</name>